<accession>A0A6M4INZ1</accession>
<protein>
    <submittedName>
        <fullName evidence="1">Uncharacterized protein</fullName>
    </submittedName>
</protein>
<keyword evidence="2" id="KW-1185">Reference proteome</keyword>
<evidence type="ECO:0000313" key="1">
    <source>
        <dbReference type="EMBL" id="QJR35227.1"/>
    </source>
</evidence>
<gene>
    <name evidence="1" type="ORF">HKW67_06770</name>
</gene>
<dbReference type="AlphaFoldDB" id="A0A6M4INZ1"/>
<sequence>MGGFLFQGRTEEVLSQCATHQTLKVERFIYDEGGMRDLHKRHGAVFPRMGYLFIGFASREKLLNGERELQGWLTMLRSFIANPSMLAAVHPDSDHRAVIAKWDDTEDEPLGG</sequence>
<proteinExistence type="predicted"/>
<dbReference type="Proteomes" id="UP000500938">
    <property type="component" value="Chromosome"/>
</dbReference>
<dbReference type="EMBL" id="CP053085">
    <property type="protein sequence ID" value="QJR35227.1"/>
    <property type="molecule type" value="Genomic_DNA"/>
</dbReference>
<name>A0A6M4INZ1_9BACT</name>
<dbReference type="KEGG" id="ggr:HKW67_06770"/>
<reference evidence="1 2" key="1">
    <citation type="submission" date="2020-05" db="EMBL/GenBank/DDBJ databases">
        <title>Complete genome sequence of Gemmatimonas greenlandica TET16.</title>
        <authorList>
            <person name="Zeng Y."/>
        </authorList>
    </citation>
    <scope>NUCLEOTIDE SEQUENCE [LARGE SCALE GENOMIC DNA]</scope>
    <source>
        <strain evidence="1 2">TET16</strain>
    </source>
</reference>
<dbReference type="RefSeq" id="WP_171224656.1">
    <property type="nucleotide sequence ID" value="NZ_CP053085.1"/>
</dbReference>
<organism evidence="1 2">
    <name type="scientific">Gemmatimonas groenlandica</name>
    <dbReference type="NCBI Taxonomy" id="2732249"/>
    <lineage>
        <taxon>Bacteria</taxon>
        <taxon>Pseudomonadati</taxon>
        <taxon>Gemmatimonadota</taxon>
        <taxon>Gemmatimonadia</taxon>
        <taxon>Gemmatimonadales</taxon>
        <taxon>Gemmatimonadaceae</taxon>
        <taxon>Gemmatimonas</taxon>
    </lineage>
</organism>
<evidence type="ECO:0000313" key="2">
    <source>
        <dbReference type="Proteomes" id="UP000500938"/>
    </source>
</evidence>